<evidence type="ECO:0000313" key="8">
    <source>
        <dbReference type="EMBL" id="RKE93780.1"/>
    </source>
</evidence>
<sequence length="503" mass="52385">MPLSFLGAPLTLALVVLAIAAVGYVVARGRAMARAGGDARKLHSLPNYYGMTAAMFAAVPALGVLVIWLLAQPMLIQNAVLPMLPAESIQTSGTQSLVLSDVNRVAEGLNAAVAAGVLDADSIAALRDDPSSLRTTLAGVGVALGSEVEPYVLAAAVSARTLDARWDLIRAAVVIVLAVAGLFLAVRAADPAFRARNVVERGILALLITAASLAILTTVGIVLSMVFESINFFSQHPWQDFFLGGSWAPNFRGNSDLSILPLLWGTLYISFIALLVAVPVGLFAAIYLSEYAGPKLRAVAKPLLEILAGIPTIVYGLFALLTVGPFLVDVFGAGGVLSMEGLRDGDPLMSGATAVITAGLVMGIMLIPFVSSLSDDIINAVPQSLRDGSYGLGATPSETIRNVVLPAALPGIVGAILLAASRAIGETMIVVLGAGAIARFSGNPFEAMTTITTRIVSQLTGDTDFASPETLVAFALGLTLFVLTLGLNVIALYIVRKYREQYE</sequence>
<dbReference type="EMBL" id="RAQK01000002">
    <property type="protein sequence ID" value="RKE93780.1"/>
    <property type="molecule type" value="Genomic_DNA"/>
</dbReference>
<dbReference type="InterPro" id="IPR022182">
    <property type="entry name" value="PstC_N"/>
</dbReference>
<accession>A0A420DHT7</accession>
<keyword evidence="2 5" id="KW-0812">Transmembrane</keyword>
<comment type="subcellular location">
    <subcellularLocation>
        <location evidence="6">Cell inner membrane</location>
        <topology evidence="6">Multi-pass membrane protein</topology>
    </subcellularLocation>
    <subcellularLocation>
        <location evidence="1 5">Cell membrane</location>
        <topology evidence="1 5">Multi-pass membrane protein</topology>
    </subcellularLocation>
</comment>
<dbReference type="Proteomes" id="UP000284407">
    <property type="component" value="Unassembled WGS sequence"/>
</dbReference>
<keyword evidence="3 5" id="KW-1133">Transmembrane helix</keyword>
<name>A0A420DHT7_9RHOB</name>
<dbReference type="InterPro" id="IPR000515">
    <property type="entry name" value="MetI-like"/>
</dbReference>
<protein>
    <recommendedName>
        <fullName evidence="6">Phosphate transport system permease protein</fullName>
    </recommendedName>
</protein>
<dbReference type="GO" id="GO:0006817">
    <property type="term" value="P:phosphate ion transport"/>
    <property type="evidence" value="ECO:0007669"/>
    <property type="project" value="UniProtKB-KW"/>
</dbReference>
<keyword evidence="6" id="KW-0997">Cell inner membrane</keyword>
<dbReference type="Gene3D" id="1.10.3720.10">
    <property type="entry name" value="MetI-like"/>
    <property type="match status" value="1"/>
</dbReference>
<dbReference type="GO" id="GO:0005886">
    <property type="term" value="C:plasma membrane"/>
    <property type="evidence" value="ECO:0007669"/>
    <property type="project" value="UniProtKB-SubCell"/>
</dbReference>
<comment type="caution">
    <text evidence="8">The sequence shown here is derived from an EMBL/GenBank/DDBJ whole genome shotgun (WGS) entry which is preliminary data.</text>
</comment>
<evidence type="ECO:0000256" key="4">
    <source>
        <dbReference type="ARBA" id="ARBA00023136"/>
    </source>
</evidence>
<feature type="transmembrane region" description="Helical" evidence="5">
    <location>
        <begin position="348"/>
        <end position="370"/>
    </location>
</feature>
<dbReference type="NCBIfam" id="TIGR02138">
    <property type="entry name" value="phosphate_pstC"/>
    <property type="match status" value="1"/>
</dbReference>
<evidence type="ECO:0000313" key="9">
    <source>
        <dbReference type="Proteomes" id="UP000284407"/>
    </source>
</evidence>
<evidence type="ECO:0000256" key="3">
    <source>
        <dbReference type="ARBA" id="ARBA00022989"/>
    </source>
</evidence>
<evidence type="ECO:0000256" key="1">
    <source>
        <dbReference type="ARBA" id="ARBA00004651"/>
    </source>
</evidence>
<comment type="caution">
    <text evidence="6">Lacks conserved residue(s) required for the propagation of feature annotation.</text>
</comment>
<feature type="transmembrane region" description="Helical" evidence="5">
    <location>
        <begin position="403"/>
        <end position="424"/>
    </location>
</feature>
<feature type="transmembrane region" description="Helical" evidence="5">
    <location>
        <begin position="262"/>
        <end position="286"/>
    </location>
</feature>
<dbReference type="SUPFAM" id="SSF161098">
    <property type="entry name" value="MetI-like"/>
    <property type="match status" value="1"/>
</dbReference>
<dbReference type="InterPro" id="IPR035906">
    <property type="entry name" value="MetI-like_sf"/>
</dbReference>
<keyword evidence="6" id="KW-1003">Cell membrane</keyword>
<gene>
    <name evidence="8" type="ORF">C8N30_2876</name>
</gene>
<keyword evidence="9" id="KW-1185">Reference proteome</keyword>
<comment type="similarity">
    <text evidence="6">Belongs to the binding-protein-dependent transport system permease family. CysTW subfamily.</text>
</comment>
<evidence type="ECO:0000259" key="7">
    <source>
        <dbReference type="PROSITE" id="PS50928"/>
    </source>
</evidence>
<dbReference type="InterPro" id="IPR002229">
    <property type="entry name" value="RhesusRHD"/>
</dbReference>
<feature type="transmembrane region" description="Helical" evidence="5">
    <location>
        <begin position="6"/>
        <end position="27"/>
    </location>
</feature>
<dbReference type="InterPro" id="IPR011864">
    <property type="entry name" value="Phosphate_PstC"/>
</dbReference>
<evidence type="ECO:0000256" key="6">
    <source>
        <dbReference type="RuleBase" id="RU363054"/>
    </source>
</evidence>
<feature type="transmembrane region" description="Helical" evidence="5">
    <location>
        <begin position="48"/>
        <end position="71"/>
    </location>
</feature>
<dbReference type="PROSITE" id="PS50928">
    <property type="entry name" value="ABC_TM1"/>
    <property type="match status" value="1"/>
</dbReference>
<feature type="transmembrane region" description="Helical" evidence="5">
    <location>
        <begin position="168"/>
        <end position="190"/>
    </location>
</feature>
<dbReference type="PRINTS" id="PR00342">
    <property type="entry name" value="RHESUSRHD"/>
</dbReference>
<dbReference type="Pfam" id="PF00528">
    <property type="entry name" value="BPD_transp_1"/>
    <property type="match status" value="1"/>
</dbReference>
<dbReference type="PANTHER" id="PTHR42727:SF1">
    <property type="entry name" value="PHOSPHATE TRANSPORT SYSTEM PERMEASE"/>
    <property type="match status" value="1"/>
</dbReference>
<dbReference type="CDD" id="cd06261">
    <property type="entry name" value="TM_PBP2"/>
    <property type="match status" value="1"/>
</dbReference>
<dbReference type="PANTHER" id="PTHR42727">
    <property type="entry name" value="PHOSPHATE TRANSPORT SYSTEM PERMEASE PROTEIN"/>
    <property type="match status" value="1"/>
</dbReference>
<dbReference type="STRING" id="1443111.Z949_1643"/>
<comment type="function">
    <text evidence="6">Part of the binding-protein-dependent transport system for phosphate; probably responsible for the translocation of the substrate across the membrane.</text>
</comment>
<keyword evidence="5" id="KW-0813">Transport</keyword>
<dbReference type="RefSeq" id="WP_025062178.1">
    <property type="nucleotide sequence ID" value="NZ_RAQK01000002.1"/>
</dbReference>
<dbReference type="GO" id="GO:0005315">
    <property type="term" value="F:phosphate transmembrane transporter activity"/>
    <property type="evidence" value="ECO:0007669"/>
    <property type="project" value="InterPro"/>
</dbReference>
<proteinExistence type="inferred from homology"/>
<reference evidence="8 9" key="1">
    <citation type="submission" date="2018-09" db="EMBL/GenBank/DDBJ databases">
        <title>Genomic Encyclopedia of Archaeal and Bacterial Type Strains, Phase II (KMG-II): from individual species to whole genera.</title>
        <authorList>
            <person name="Goeker M."/>
        </authorList>
    </citation>
    <scope>NUCLEOTIDE SEQUENCE [LARGE SCALE GENOMIC DNA]</scope>
    <source>
        <strain evidence="8 9">DSM 11458</strain>
    </source>
</reference>
<feature type="transmembrane region" description="Helical" evidence="5">
    <location>
        <begin position="202"/>
        <end position="227"/>
    </location>
</feature>
<evidence type="ECO:0000256" key="2">
    <source>
        <dbReference type="ARBA" id="ARBA00022692"/>
    </source>
</evidence>
<keyword evidence="4 5" id="KW-0472">Membrane</keyword>
<organism evidence="8 9">
    <name type="scientific">Sulfitobacter guttiformis</name>
    <dbReference type="NCBI Taxonomy" id="74349"/>
    <lineage>
        <taxon>Bacteria</taxon>
        <taxon>Pseudomonadati</taxon>
        <taxon>Pseudomonadota</taxon>
        <taxon>Alphaproteobacteria</taxon>
        <taxon>Rhodobacterales</taxon>
        <taxon>Roseobacteraceae</taxon>
        <taxon>Sulfitobacter</taxon>
    </lineage>
</organism>
<feature type="transmembrane region" description="Helical" evidence="5">
    <location>
        <begin position="471"/>
        <end position="495"/>
    </location>
</feature>
<keyword evidence="6" id="KW-0592">Phosphate transport</keyword>
<feature type="domain" description="ABC transmembrane type-1" evidence="7">
    <location>
        <begin position="263"/>
        <end position="491"/>
    </location>
</feature>
<feature type="transmembrane region" description="Helical" evidence="5">
    <location>
        <begin position="306"/>
        <end position="328"/>
    </location>
</feature>
<dbReference type="OrthoDB" id="9785113at2"/>
<dbReference type="AlphaFoldDB" id="A0A420DHT7"/>
<evidence type="ECO:0000256" key="5">
    <source>
        <dbReference type="RuleBase" id="RU363032"/>
    </source>
</evidence>
<dbReference type="Pfam" id="PF12501">
    <property type="entry name" value="DUF3708"/>
    <property type="match status" value="1"/>
</dbReference>